<dbReference type="InterPro" id="IPR007037">
    <property type="entry name" value="SIP_rossman_dom"/>
</dbReference>
<dbReference type="SUPFAM" id="SSF63380">
    <property type="entry name" value="Riboflavin synthase domain-like"/>
    <property type="match status" value="1"/>
</dbReference>
<dbReference type="InterPro" id="IPR039261">
    <property type="entry name" value="FNR_nucleotide-bd"/>
</dbReference>
<dbReference type="OrthoDB" id="649820at2"/>
<dbReference type="InterPro" id="IPR039374">
    <property type="entry name" value="SIP_fam"/>
</dbReference>
<evidence type="ECO:0000259" key="1">
    <source>
        <dbReference type="Pfam" id="PF04954"/>
    </source>
</evidence>
<name>A0A1G7C0V8_9SPHI</name>
<feature type="domain" description="SIP-like Rossmann fold" evidence="1">
    <location>
        <begin position="124"/>
        <end position="236"/>
    </location>
</feature>
<accession>A0A1G7C0V8</accession>
<keyword evidence="3" id="KW-1185">Reference proteome</keyword>
<sequence>METSTLQKLKKKAGRLFENRLQTGRVLDIRLWEPSTIIEIDLHLPSAEMSQWNEIPYIKFKVADLTYRDYTPSGWDAETRTCTIYVDAAHSGPGSNWARNLIKGDTVSYLKTGTTHQSPTATSAVVALGDESSMGHLLALQQMVLPNTRFSGGIVIGNEHHRKLFNEYFWSPLEPVARKDMFGHHSLIEWVLNQHYSLDNTVFYLAGNNTMVAQLRKMLKGQGYPSGQIKVQGFWS</sequence>
<dbReference type="STRING" id="1391627.SAMN05216464_105242"/>
<dbReference type="AlphaFoldDB" id="A0A1G7C0V8"/>
<dbReference type="Gene3D" id="2.40.30.10">
    <property type="entry name" value="Translation factors"/>
    <property type="match status" value="1"/>
</dbReference>
<organism evidence="2 3">
    <name type="scientific">Mucilaginibacter pineti</name>
    <dbReference type="NCBI Taxonomy" id="1391627"/>
    <lineage>
        <taxon>Bacteria</taxon>
        <taxon>Pseudomonadati</taxon>
        <taxon>Bacteroidota</taxon>
        <taxon>Sphingobacteriia</taxon>
        <taxon>Sphingobacteriales</taxon>
        <taxon>Sphingobacteriaceae</taxon>
        <taxon>Mucilaginibacter</taxon>
    </lineage>
</organism>
<dbReference type="SUPFAM" id="SSF52343">
    <property type="entry name" value="Ferredoxin reductase-like, C-terminal NADP-linked domain"/>
    <property type="match status" value="1"/>
</dbReference>
<evidence type="ECO:0000313" key="2">
    <source>
        <dbReference type="EMBL" id="SDE32909.1"/>
    </source>
</evidence>
<dbReference type="Proteomes" id="UP000199072">
    <property type="component" value="Unassembled WGS sequence"/>
</dbReference>
<dbReference type="PANTHER" id="PTHR30157:SF0">
    <property type="entry name" value="NADPH-DEPENDENT FERRIC-CHELATE REDUCTASE"/>
    <property type="match status" value="1"/>
</dbReference>
<dbReference type="EMBL" id="FNAI01000005">
    <property type="protein sequence ID" value="SDE32909.1"/>
    <property type="molecule type" value="Genomic_DNA"/>
</dbReference>
<evidence type="ECO:0000313" key="3">
    <source>
        <dbReference type="Proteomes" id="UP000199072"/>
    </source>
</evidence>
<dbReference type="Pfam" id="PF04954">
    <property type="entry name" value="SIP"/>
    <property type="match status" value="1"/>
</dbReference>
<gene>
    <name evidence="2" type="ORF">SAMN05216464_105242</name>
</gene>
<dbReference type="PANTHER" id="PTHR30157">
    <property type="entry name" value="FERRIC REDUCTASE, NADPH-DEPENDENT"/>
    <property type="match status" value="1"/>
</dbReference>
<protein>
    <submittedName>
        <fullName evidence="2">Siderophore-interacting FAD-binding domain-containing protein</fullName>
    </submittedName>
</protein>
<dbReference type="RefSeq" id="WP_091149813.1">
    <property type="nucleotide sequence ID" value="NZ_FNAI01000005.1"/>
</dbReference>
<proteinExistence type="predicted"/>
<reference evidence="2 3" key="1">
    <citation type="submission" date="2016-10" db="EMBL/GenBank/DDBJ databases">
        <authorList>
            <person name="de Groot N.N."/>
        </authorList>
    </citation>
    <scope>NUCLEOTIDE SEQUENCE [LARGE SCALE GENOMIC DNA]</scope>
    <source>
        <strain evidence="2 3">47C3B</strain>
    </source>
</reference>
<dbReference type="InterPro" id="IPR017938">
    <property type="entry name" value="Riboflavin_synthase-like_b-brl"/>
</dbReference>